<keyword evidence="4" id="KW-1015">Disulfide bond</keyword>
<accession>A0ABQ8FNS3</accession>
<dbReference type="PANTHER" id="PTHR11474:SF126">
    <property type="entry name" value="TYROSINASE-LIKE PROTEIN TYR-1-RELATED"/>
    <property type="match status" value="1"/>
</dbReference>
<evidence type="ECO:0000256" key="2">
    <source>
        <dbReference type="ARBA" id="ARBA00022723"/>
    </source>
</evidence>
<dbReference type="InterPro" id="IPR036861">
    <property type="entry name" value="Endochitinase-like_sf"/>
</dbReference>
<evidence type="ECO:0000256" key="5">
    <source>
        <dbReference type="SAM" id="MobiDB-lite"/>
    </source>
</evidence>
<dbReference type="PROSITE" id="PS00497">
    <property type="entry name" value="TYROSINASE_1"/>
    <property type="match status" value="1"/>
</dbReference>
<dbReference type="Proteomes" id="UP001648503">
    <property type="component" value="Unassembled WGS sequence"/>
</dbReference>
<name>A0ABQ8FNS3_9FUNG</name>
<dbReference type="InterPro" id="IPR008922">
    <property type="entry name" value="Di-copper_centre_dom_sf"/>
</dbReference>
<dbReference type="PANTHER" id="PTHR11474">
    <property type="entry name" value="TYROSINASE FAMILY MEMBER"/>
    <property type="match status" value="1"/>
</dbReference>
<feature type="signal peptide" evidence="6">
    <location>
        <begin position="1"/>
        <end position="18"/>
    </location>
</feature>
<feature type="chain" id="PRO_5047362065" description="Chitin-binding type-1 domain-containing protein" evidence="6">
    <location>
        <begin position="19"/>
        <end position="815"/>
    </location>
</feature>
<feature type="domain" description="Chitin-binding type-1" evidence="7">
    <location>
        <begin position="21"/>
        <end position="63"/>
    </location>
</feature>
<dbReference type="InterPro" id="IPR001002">
    <property type="entry name" value="Chitin-bd_1"/>
</dbReference>
<evidence type="ECO:0000313" key="8">
    <source>
        <dbReference type="EMBL" id="KAH6601444.1"/>
    </source>
</evidence>
<feature type="compositionally biased region" description="Low complexity" evidence="5">
    <location>
        <begin position="239"/>
        <end position="252"/>
    </location>
</feature>
<feature type="compositionally biased region" description="Pro residues" evidence="5">
    <location>
        <begin position="253"/>
        <end position="283"/>
    </location>
</feature>
<keyword evidence="2" id="KW-0479">Metal-binding</keyword>
<dbReference type="Gene3D" id="3.30.60.10">
    <property type="entry name" value="Endochitinase-like"/>
    <property type="match status" value="2"/>
</dbReference>
<comment type="caution">
    <text evidence="8">The sequence shown here is derived from an EMBL/GenBank/DDBJ whole genome shotgun (WGS) entry which is preliminary data.</text>
</comment>
<keyword evidence="9" id="KW-1185">Reference proteome</keyword>
<dbReference type="PROSITE" id="PS50941">
    <property type="entry name" value="CHIT_BIND_I_2"/>
    <property type="match status" value="1"/>
</dbReference>
<feature type="compositionally biased region" description="Low complexity" evidence="5">
    <location>
        <begin position="80"/>
        <end position="217"/>
    </location>
</feature>
<proteinExistence type="predicted"/>
<keyword evidence="1 4" id="KW-0147">Chitin-binding</keyword>
<dbReference type="PRINTS" id="PR00092">
    <property type="entry name" value="TYROSINASE"/>
</dbReference>
<feature type="disulfide bond" evidence="4">
    <location>
        <begin position="36"/>
        <end position="50"/>
    </location>
</feature>
<dbReference type="SUPFAM" id="SSF48056">
    <property type="entry name" value="Di-copper centre-containing domain"/>
    <property type="match status" value="1"/>
</dbReference>
<dbReference type="SUPFAM" id="SSF57016">
    <property type="entry name" value="Plant lectins/antimicrobial peptides"/>
    <property type="match status" value="2"/>
</dbReference>
<dbReference type="Pfam" id="PF00264">
    <property type="entry name" value="Tyrosinase"/>
    <property type="match status" value="1"/>
</dbReference>
<protein>
    <recommendedName>
        <fullName evidence="7">Chitin-binding type-1 domain-containing protein</fullName>
    </recommendedName>
</protein>
<dbReference type="CDD" id="cd11618">
    <property type="entry name" value="ChtBD1_1"/>
    <property type="match status" value="2"/>
</dbReference>
<dbReference type="EMBL" id="JAFCIX010000005">
    <property type="protein sequence ID" value="KAH6601444.1"/>
    <property type="molecule type" value="Genomic_DNA"/>
</dbReference>
<gene>
    <name evidence="8" type="ORF">BASA50_001587</name>
</gene>
<dbReference type="PROSITE" id="PS00498">
    <property type="entry name" value="TYROSINASE_2"/>
    <property type="match status" value="1"/>
</dbReference>
<evidence type="ECO:0000313" key="9">
    <source>
        <dbReference type="Proteomes" id="UP001648503"/>
    </source>
</evidence>
<dbReference type="InterPro" id="IPR050316">
    <property type="entry name" value="Tyrosinase/Hemocyanin"/>
</dbReference>
<evidence type="ECO:0000256" key="1">
    <source>
        <dbReference type="ARBA" id="ARBA00022669"/>
    </source>
</evidence>
<evidence type="ECO:0000256" key="3">
    <source>
        <dbReference type="ARBA" id="ARBA00023008"/>
    </source>
</evidence>
<evidence type="ECO:0000259" key="7">
    <source>
        <dbReference type="PROSITE" id="PS50941"/>
    </source>
</evidence>
<keyword evidence="3" id="KW-0186">Copper</keyword>
<sequence length="815" mass="87599">MRFVPVFALATLVQIVVAANSAQCGPKHGRCADKYCCSARGFCGRSLRHCQVGCQINFGHCIDHPNAKFRIVLKASSKVAPPKVDSPSSSKVDPSSSSKAASPSPPKAASSKAASSKVVPPKVVPPKAASSKVVPPKVVPPKAASSKAASQKAAPAKAASSKVVSPKVVPPKAASSKAAPPKEASSKAAPPKEASSKVVPPKEASSKAAPPKEASSKVVPPKEASSKVAPPKEASSKVAPPKEASSKVASPKAVPPKAVPPKAVPPKVVPPKVVPPKVVPPKVVPSKAASPPPPKAAPLKRKRVQNGPYRNQPPTVHSGTACGPGRPKCQNSCCSSQNFCGTTQEYCGLACQEKYGYCIPKPALTPPNHIAYNSVRLSGHKTPCKKPRIRKEFRELTPAQRASYIAAIKCLMSSPSTLPASFKSGSIYHDLLVIHYMSNDLIHGTVLFLPWHRVFMLTFEDLLRDVCKYKAPLPYWDWTIDSQAPERSPIFAPSFMGGNGAPGTECLQNGPFVGLSGHFKKTCIKRKFNLRDKIFPFPTKAIVQTILRKKDFPTFQRNLQNTPHAIVHISIGGDMGKLAYSTGDPVFFLHHAFVDAVYWRWQQQNPTVAYSYSGNRVKDGPTNVATLDDHVSMWGMGQTYTVRETLNTQGGGRFCYRYSNSIIPKSHTLEKRGDTVPETTAAGSSNLSPSVVPVVGGLQVKVTPLKNGTPPSPSDRKDEAHLRHIDQMAEKDHKAMGHSQKTVHEIHQVRDRLNSMCDTLNQLTDEGKFLSISSLAVTMSPKVEFVSATDEQLAKVDSYIDSAIKEVENRIGPVL</sequence>
<reference evidence="8 9" key="1">
    <citation type="submission" date="2021-02" db="EMBL/GenBank/DDBJ databases">
        <title>Variation within the Batrachochytrium salamandrivorans European outbreak.</title>
        <authorList>
            <person name="Kelly M."/>
            <person name="Pasmans F."/>
            <person name="Shea T.P."/>
            <person name="Munoz J.F."/>
            <person name="Carranza S."/>
            <person name="Cuomo C.A."/>
            <person name="Martel A."/>
        </authorList>
    </citation>
    <scope>NUCLEOTIDE SEQUENCE [LARGE SCALE GENOMIC DNA]</scope>
    <source>
        <strain evidence="8 9">AMFP18/2</strain>
    </source>
</reference>
<dbReference type="InterPro" id="IPR002227">
    <property type="entry name" value="Tyrosinase_Cu-bd"/>
</dbReference>
<dbReference type="SMART" id="SM00270">
    <property type="entry name" value="ChtBD1"/>
    <property type="match status" value="2"/>
</dbReference>
<feature type="compositionally biased region" description="Polar residues" evidence="5">
    <location>
        <begin position="308"/>
        <end position="317"/>
    </location>
</feature>
<organism evidence="8 9">
    <name type="scientific">Batrachochytrium salamandrivorans</name>
    <dbReference type="NCBI Taxonomy" id="1357716"/>
    <lineage>
        <taxon>Eukaryota</taxon>
        <taxon>Fungi</taxon>
        <taxon>Fungi incertae sedis</taxon>
        <taxon>Chytridiomycota</taxon>
        <taxon>Chytridiomycota incertae sedis</taxon>
        <taxon>Chytridiomycetes</taxon>
        <taxon>Rhizophydiales</taxon>
        <taxon>Rhizophydiales incertae sedis</taxon>
        <taxon>Batrachochytrium</taxon>
    </lineage>
</organism>
<feature type="disulfide bond" evidence="4">
    <location>
        <begin position="31"/>
        <end position="43"/>
    </location>
</feature>
<evidence type="ECO:0000256" key="6">
    <source>
        <dbReference type="SAM" id="SignalP"/>
    </source>
</evidence>
<comment type="caution">
    <text evidence="4">Lacks conserved residue(s) required for the propagation of feature annotation.</text>
</comment>
<feature type="region of interest" description="Disordered" evidence="5">
    <location>
        <begin position="80"/>
        <end position="317"/>
    </location>
</feature>
<evidence type="ECO:0000256" key="4">
    <source>
        <dbReference type="PROSITE-ProRule" id="PRU00261"/>
    </source>
</evidence>
<keyword evidence="6" id="KW-0732">Signal</keyword>
<dbReference type="Gene3D" id="1.10.1280.10">
    <property type="entry name" value="Di-copper center containing domain from catechol oxidase"/>
    <property type="match status" value="1"/>
</dbReference>